<gene>
    <name evidence="3" type="ORF">ACFPM7_15755</name>
</gene>
<feature type="compositionally biased region" description="Basic and acidic residues" evidence="1">
    <location>
        <begin position="235"/>
        <end position="252"/>
    </location>
</feature>
<keyword evidence="2" id="KW-0472">Membrane</keyword>
<protein>
    <recommendedName>
        <fullName evidence="5">Major facilitator superfamily (MFS) profile domain-containing protein</fullName>
    </recommendedName>
</protein>
<evidence type="ECO:0000313" key="4">
    <source>
        <dbReference type="Proteomes" id="UP001596157"/>
    </source>
</evidence>
<evidence type="ECO:0008006" key="5">
    <source>
        <dbReference type="Google" id="ProtNLM"/>
    </source>
</evidence>
<evidence type="ECO:0000256" key="1">
    <source>
        <dbReference type="SAM" id="MobiDB-lite"/>
    </source>
</evidence>
<organism evidence="3 4">
    <name type="scientific">Actinokineospora guangxiensis</name>
    <dbReference type="NCBI Taxonomy" id="1490288"/>
    <lineage>
        <taxon>Bacteria</taxon>
        <taxon>Bacillati</taxon>
        <taxon>Actinomycetota</taxon>
        <taxon>Actinomycetes</taxon>
        <taxon>Pseudonocardiales</taxon>
        <taxon>Pseudonocardiaceae</taxon>
        <taxon>Actinokineospora</taxon>
    </lineage>
</organism>
<name>A0ABW0ERI6_9PSEU</name>
<comment type="caution">
    <text evidence="3">The sequence shown here is derived from an EMBL/GenBank/DDBJ whole genome shotgun (WGS) entry which is preliminary data.</text>
</comment>
<feature type="region of interest" description="Disordered" evidence="1">
    <location>
        <begin position="1"/>
        <end position="51"/>
    </location>
</feature>
<dbReference type="EMBL" id="JBHSKF010000006">
    <property type="protein sequence ID" value="MFC5288516.1"/>
    <property type="molecule type" value="Genomic_DNA"/>
</dbReference>
<evidence type="ECO:0000313" key="3">
    <source>
        <dbReference type="EMBL" id="MFC5288516.1"/>
    </source>
</evidence>
<keyword evidence="4" id="KW-1185">Reference proteome</keyword>
<accession>A0ABW0ERI6</accession>
<feature type="region of interest" description="Disordered" evidence="1">
    <location>
        <begin position="235"/>
        <end position="260"/>
    </location>
</feature>
<dbReference type="Proteomes" id="UP001596157">
    <property type="component" value="Unassembled WGS sequence"/>
</dbReference>
<feature type="compositionally biased region" description="Basic and acidic residues" evidence="1">
    <location>
        <begin position="9"/>
        <end position="19"/>
    </location>
</feature>
<feature type="transmembrane region" description="Helical" evidence="2">
    <location>
        <begin position="65"/>
        <end position="98"/>
    </location>
</feature>
<proteinExistence type="predicted"/>
<feature type="transmembrane region" description="Helical" evidence="2">
    <location>
        <begin position="154"/>
        <end position="174"/>
    </location>
</feature>
<keyword evidence="2" id="KW-0812">Transmembrane</keyword>
<reference evidence="4" key="1">
    <citation type="journal article" date="2019" name="Int. J. Syst. Evol. Microbiol.">
        <title>The Global Catalogue of Microorganisms (GCM) 10K type strain sequencing project: providing services to taxonomists for standard genome sequencing and annotation.</title>
        <authorList>
            <consortium name="The Broad Institute Genomics Platform"/>
            <consortium name="The Broad Institute Genome Sequencing Center for Infectious Disease"/>
            <person name="Wu L."/>
            <person name="Ma J."/>
        </authorList>
    </citation>
    <scope>NUCLEOTIDE SEQUENCE [LARGE SCALE GENOMIC DNA]</scope>
    <source>
        <strain evidence="4">CCUG 59778</strain>
    </source>
</reference>
<keyword evidence="2" id="KW-1133">Transmembrane helix</keyword>
<feature type="transmembrane region" description="Helical" evidence="2">
    <location>
        <begin position="118"/>
        <end position="142"/>
    </location>
</feature>
<feature type="transmembrane region" description="Helical" evidence="2">
    <location>
        <begin position="197"/>
        <end position="222"/>
    </location>
</feature>
<sequence length="260" mass="26923">MSTTPAGGPRHDPAPEHANPDLGRAPARSGPDQSTDTIPTRPRGPARSRGDLLQRQQDRFGGIKWGAAFFGWLTAIGTAVLLSALVTAVGALIGVALTGGTDLMAEQAAQDTDLAQPAAIVSAIVAAVILLLAYYCGGYVAGRMARFNGVKQGIAVWLWTIITTTAVVILAAIAGDQFDVLSRVDGLPQLPVGDDTVVLTAILTVAAALAITLIGAILGGLAGMRFHRKVDHADLGRPDGNRTDGDRPDGDRANVNPAKR</sequence>
<dbReference type="RefSeq" id="WP_378248362.1">
    <property type="nucleotide sequence ID" value="NZ_JBHSKF010000006.1"/>
</dbReference>
<evidence type="ECO:0000256" key="2">
    <source>
        <dbReference type="SAM" id="Phobius"/>
    </source>
</evidence>